<organism evidence="1 2">
    <name type="scientific">Sphingomonas jatrophae</name>
    <dbReference type="NCBI Taxonomy" id="1166337"/>
    <lineage>
        <taxon>Bacteria</taxon>
        <taxon>Pseudomonadati</taxon>
        <taxon>Pseudomonadota</taxon>
        <taxon>Alphaproteobacteria</taxon>
        <taxon>Sphingomonadales</taxon>
        <taxon>Sphingomonadaceae</taxon>
        <taxon>Sphingomonas</taxon>
    </lineage>
</organism>
<evidence type="ECO:0000313" key="2">
    <source>
        <dbReference type="Proteomes" id="UP000198824"/>
    </source>
</evidence>
<name>A0A1I6LIE3_9SPHN</name>
<dbReference type="STRING" id="1166337.SAMN05192580_2779"/>
<dbReference type="Proteomes" id="UP000198824">
    <property type="component" value="Unassembled WGS sequence"/>
</dbReference>
<accession>A0A1I6LIE3</accession>
<gene>
    <name evidence="1" type="ORF">SAMN05192580_2779</name>
</gene>
<evidence type="ECO:0000313" key="1">
    <source>
        <dbReference type="EMBL" id="SFS03267.1"/>
    </source>
</evidence>
<dbReference type="EMBL" id="FOZG01000002">
    <property type="protein sequence ID" value="SFS03267.1"/>
    <property type="molecule type" value="Genomic_DNA"/>
</dbReference>
<proteinExistence type="predicted"/>
<protein>
    <submittedName>
        <fullName evidence="1">Uncharacterized protein</fullName>
    </submittedName>
</protein>
<dbReference type="AlphaFoldDB" id="A0A1I6LIE3"/>
<sequence>MLNFIGTHFALVPILAASLFAVTLGTASVRDAFHRG</sequence>
<keyword evidence="2" id="KW-1185">Reference proteome</keyword>
<reference evidence="1 2" key="1">
    <citation type="submission" date="2016-10" db="EMBL/GenBank/DDBJ databases">
        <authorList>
            <person name="de Groot N.N."/>
        </authorList>
    </citation>
    <scope>NUCLEOTIDE SEQUENCE [LARGE SCALE GENOMIC DNA]</scope>
    <source>
        <strain evidence="1 2">S5-249</strain>
    </source>
</reference>